<feature type="transmembrane region" description="Helical" evidence="7">
    <location>
        <begin position="619"/>
        <end position="638"/>
    </location>
</feature>
<protein>
    <recommendedName>
        <fullName evidence="7">Transmembrane 9 superfamily member</fullName>
    </recommendedName>
</protein>
<proteinExistence type="inferred from homology"/>
<dbReference type="Proteomes" id="UP000444721">
    <property type="component" value="Unassembled WGS sequence"/>
</dbReference>
<keyword evidence="9" id="KW-1185">Reference proteome</keyword>
<dbReference type="GO" id="GO:0072657">
    <property type="term" value="P:protein localization to membrane"/>
    <property type="evidence" value="ECO:0007669"/>
    <property type="project" value="TreeGrafter"/>
</dbReference>
<dbReference type="RefSeq" id="XP_044561383.1">
    <property type="nucleotide sequence ID" value="XM_044707997.1"/>
</dbReference>
<feature type="transmembrane region" description="Helical" evidence="7">
    <location>
        <begin position="389"/>
        <end position="416"/>
    </location>
</feature>
<dbReference type="VEuPathDB" id="AmoebaDB:FDP41_004569"/>
<feature type="transmembrane region" description="Helical" evidence="7">
    <location>
        <begin position="459"/>
        <end position="480"/>
    </location>
</feature>
<dbReference type="GeneID" id="68111787"/>
<name>A0A6A5BS81_NAEFO</name>
<evidence type="ECO:0000256" key="3">
    <source>
        <dbReference type="ARBA" id="ARBA00022692"/>
    </source>
</evidence>
<dbReference type="AlphaFoldDB" id="A0A6A5BS81"/>
<keyword evidence="4" id="KW-0732">Signal</keyword>
<gene>
    <name evidence="8" type="ORF">FDP41_004569</name>
</gene>
<dbReference type="OrthoDB" id="1666796at2759"/>
<sequence length="689" mass="77880">MAFSTLIHPQRGRLFGSSSSWLPFGSGLLVASLACLFVCCCMITSTEGFLPGIPENYYNMGDPVKIKTRKLSSTHDLAFDFYSVPYCKPKEIKNSVENLGEYLMGDRIHNSVYSVEFMKDITCKRLTSIECKESDGPSCVNTECPTKLTPDDIKNLKEKIDEDYLAQLVVDQLPFANLQGYTACGNPPPSVEEIKSQKKLTKYSRPDGFPVGCKEKISSVDGADKYNYYLNNHLTFVLYYHTRKNGRKVIVGAEVYPTSVEHTADSCKDGKGLPSGNDIDRLVIDDKLTKVEYSYSVIWKEGLIAWGSRFDAYINTEDNPDDYRIHWFSIINSLLIVFFLTGMVGMIMLRILRKDITLYNERDEEDPGDETGWKLVHGDVFRTPKNSTLLALAAGAGIQVLGCLIVALFFSLIGFISPESRGSLPTAIMVLFAFMGIVNGYVTLRLYKMFQGKAWKTVSLLAAFAFPAIPLSLFTFINFLVWVSVHSTSALPFLSLLEIFGLWLAISVPLVVIGGFFGFRAKEIEVPVKTLQIPRQIPVQPIYMHPVIAVLMGGVLPFGSVFIQSYFILSSIWLHQYYYLFGFLFVVFLILIATSAEISVVFVYFQLCNEDYRWWWRSFLCSGSSALYLFIYSAFYYFTSLEIDTFMMALFYFGYSSILCYFFFVLTGAVGFFTSLWFVKTIYGSIKVD</sequence>
<feature type="transmembrane region" description="Helical" evidence="7">
    <location>
        <begin position="542"/>
        <end position="567"/>
    </location>
</feature>
<evidence type="ECO:0000256" key="5">
    <source>
        <dbReference type="ARBA" id="ARBA00022989"/>
    </source>
</evidence>
<keyword evidence="3 7" id="KW-0812">Transmembrane</keyword>
<comment type="subcellular location">
    <subcellularLocation>
        <location evidence="1">Membrane</location>
        <topology evidence="1">Multi-pass membrane protein</topology>
    </subcellularLocation>
</comment>
<evidence type="ECO:0000256" key="4">
    <source>
        <dbReference type="ARBA" id="ARBA00022729"/>
    </source>
</evidence>
<feature type="transmembrane region" description="Helical" evidence="7">
    <location>
        <begin position="650"/>
        <end position="679"/>
    </location>
</feature>
<comment type="caution">
    <text evidence="8">The sequence shown here is derived from an EMBL/GenBank/DDBJ whole genome shotgun (WGS) entry which is preliminary data.</text>
</comment>
<evidence type="ECO:0000256" key="2">
    <source>
        <dbReference type="ARBA" id="ARBA00005227"/>
    </source>
</evidence>
<feature type="transmembrane region" description="Helical" evidence="7">
    <location>
        <begin position="428"/>
        <end position="447"/>
    </location>
</feature>
<keyword evidence="5 7" id="KW-1133">Transmembrane helix</keyword>
<accession>A0A6A5BS81</accession>
<evidence type="ECO:0000313" key="8">
    <source>
        <dbReference type="EMBL" id="KAF0976670.1"/>
    </source>
</evidence>
<dbReference type="OMA" id="HEYEGNW"/>
<reference evidence="8 9" key="1">
    <citation type="journal article" date="2019" name="Sci. Rep.">
        <title>Nanopore sequencing improves the draft genome of the human pathogenic amoeba Naegleria fowleri.</title>
        <authorList>
            <person name="Liechti N."/>
            <person name="Schurch N."/>
            <person name="Bruggmann R."/>
            <person name="Wittwer M."/>
        </authorList>
    </citation>
    <scope>NUCLEOTIDE SEQUENCE [LARGE SCALE GENOMIC DNA]</scope>
    <source>
        <strain evidence="8 9">ATCC 30894</strain>
    </source>
</reference>
<dbReference type="Pfam" id="PF02990">
    <property type="entry name" value="EMP70"/>
    <property type="match status" value="1"/>
</dbReference>
<dbReference type="PANTHER" id="PTHR10766:SF111">
    <property type="entry name" value="TRANSMEMBRANE 9 SUPERFAMILY MEMBER 2"/>
    <property type="match status" value="1"/>
</dbReference>
<organism evidence="8 9">
    <name type="scientific">Naegleria fowleri</name>
    <name type="common">Brain eating amoeba</name>
    <dbReference type="NCBI Taxonomy" id="5763"/>
    <lineage>
        <taxon>Eukaryota</taxon>
        <taxon>Discoba</taxon>
        <taxon>Heterolobosea</taxon>
        <taxon>Tetramitia</taxon>
        <taxon>Eutetramitia</taxon>
        <taxon>Vahlkampfiidae</taxon>
        <taxon>Naegleria</taxon>
    </lineage>
</organism>
<evidence type="ECO:0000256" key="6">
    <source>
        <dbReference type="ARBA" id="ARBA00023136"/>
    </source>
</evidence>
<feature type="transmembrane region" description="Helical" evidence="7">
    <location>
        <begin position="327"/>
        <end position="352"/>
    </location>
</feature>
<dbReference type="EMBL" id="VFQX01000037">
    <property type="protein sequence ID" value="KAF0976670.1"/>
    <property type="molecule type" value="Genomic_DNA"/>
</dbReference>
<evidence type="ECO:0000256" key="1">
    <source>
        <dbReference type="ARBA" id="ARBA00004141"/>
    </source>
</evidence>
<dbReference type="GO" id="GO:0005737">
    <property type="term" value="C:cytoplasm"/>
    <property type="evidence" value="ECO:0007669"/>
    <property type="project" value="UniProtKB-ARBA"/>
</dbReference>
<dbReference type="PANTHER" id="PTHR10766">
    <property type="entry name" value="TRANSMEMBRANE 9 SUPERFAMILY PROTEIN"/>
    <property type="match status" value="1"/>
</dbReference>
<comment type="similarity">
    <text evidence="2 7">Belongs to the nonaspanin (TM9SF) (TC 9.A.2) family.</text>
</comment>
<dbReference type="GO" id="GO:0016020">
    <property type="term" value="C:membrane"/>
    <property type="evidence" value="ECO:0007669"/>
    <property type="project" value="UniProtKB-SubCell"/>
</dbReference>
<dbReference type="VEuPathDB" id="AmoebaDB:NF0114720"/>
<feature type="transmembrane region" description="Helical" evidence="7">
    <location>
        <begin position="579"/>
        <end position="607"/>
    </location>
</feature>
<dbReference type="InterPro" id="IPR004240">
    <property type="entry name" value="EMP70"/>
</dbReference>
<keyword evidence="6 7" id="KW-0472">Membrane</keyword>
<dbReference type="VEuPathDB" id="AmoebaDB:NfTy_082590"/>
<evidence type="ECO:0000256" key="7">
    <source>
        <dbReference type="RuleBase" id="RU363079"/>
    </source>
</evidence>
<feature type="transmembrane region" description="Helical" evidence="7">
    <location>
        <begin position="500"/>
        <end position="521"/>
    </location>
</feature>
<evidence type="ECO:0000313" key="9">
    <source>
        <dbReference type="Proteomes" id="UP000444721"/>
    </source>
</evidence>